<feature type="transmembrane region" description="Helical" evidence="1">
    <location>
        <begin position="12"/>
        <end position="34"/>
    </location>
</feature>
<dbReference type="Pfam" id="PF11188">
    <property type="entry name" value="DUF2975"/>
    <property type="match status" value="1"/>
</dbReference>
<comment type="caution">
    <text evidence="2">The sequence shown here is derived from an EMBL/GenBank/DDBJ whole genome shotgun (WGS) entry which is preliminary data.</text>
</comment>
<keyword evidence="1" id="KW-0812">Transmembrane</keyword>
<dbReference type="RefSeq" id="WP_379047790.1">
    <property type="nucleotide sequence ID" value="NZ_JBHULZ010000041.1"/>
</dbReference>
<name>A0ABW5SGT0_9FLAO</name>
<dbReference type="InterPro" id="IPR021354">
    <property type="entry name" value="DUF2975"/>
</dbReference>
<feature type="transmembrane region" description="Helical" evidence="1">
    <location>
        <begin position="54"/>
        <end position="77"/>
    </location>
</feature>
<organism evidence="2 3">
    <name type="scientific">Mesonia sediminis</name>
    <dbReference type="NCBI Taxonomy" id="1703946"/>
    <lineage>
        <taxon>Bacteria</taxon>
        <taxon>Pseudomonadati</taxon>
        <taxon>Bacteroidota</taxon>
        <taxon>Flavobacteriia</taxon>
        <taxon>Flavobacteriales</taxon>
        <taxon>Flavobacteriaceae</taxon>
        <taxon>Mesonia</taxon>
    </lineage>
</organism>
<proteinExistence type="predicted"/>
<evidence type="ECO:0000313" key="2">
    <source>
        <dbReference type="EMBL" id="MFD2698357.1"/>
    </source>
</evidence>
<evidence type="ECO:0000256" key="1">
    <source>
        <dbReference type="SAM" id="Phobius"/>
    </source>
</evidence>
<feature type="transmembrane region" description="Helical" evidence="1">
    <location>
        <begin position="141"/>
        <end position="160"/>
    </location>
</feature>
<sequence>MNSLKILRTFIGTLFYLSVLFYIIIVGLLIYMKLFSQDLAAIENLHWLSINAPATHSLIVYNWIITGMLYIFTLKLFKDLVSHFYRKDFFSIHQINRLKSIGILILSIKAVQLLASFISTLLTQGTIEFGLHINYDFTGTLFHLVLGLFFLFLSKIFKIAQQHKNEIKLTI</sequence>
<feature type="transmembrane region" description="Helical" evidence="1">
    <location>
        <begin position="98"/>
        <end position="121"/>
    </location>
</feature>
<gene>
    <name evidence="2" type="ORF">ACFSQ0_10165</name>
</gene>
<dbReference type="EMBL" id="JBHULZ010000041">
    <property type="protein sequence ID" value="MFD2698357.1"/>
    <property type="molecule type" value="Genomic_DNA"/>
</dbReference>
<keyword evidence="3" id="KW-1185">Reference proteome</keyword>
<keyword evidence="1" id="KW-0472">Membrane</keyword>
<protein>
    <submittedName>
        <fullName evidence="2">DUF2975 domain-containing protein</fullName>
    </submittedName>
</protein>
<dbReference type="Proteomes" id="UP001597357">
    <property type="component" value="Unassembled WGS sequence"/>
</dbReference>
<accession>A0ABW5SGT0</accession>
<evidence type="ECO:0000313" key="3">
    <source>
        <dbReference type="Proteomes" id="UP001597357"/>
    </source>
</evidence>
<reference evidence="3" key="1">
    <citation type="journal article" date="2019" name="Int. J. Syst. Evol. Microbiol.">
        <title>The Global Catalogue of Microorganisms (GCM) 10K type strain sequencing project: providing services to taxonomists for standard genome sequencing and annotation.</title>
        <authorList>
            <consortium name="The Broad Institute Genomics Platform"/>
            <consortium name="The Broad Institute Genome Sequencing Center for Infectious Disease"/>
            <person name="Wu L."/>
            <person name="Ma J."/>
        </authorList>
    </citation>
    <scope>NUCLEOTIDE SEQUENCE [LARGE SCALE GENOMIC DNA]</scope>
    <source>
        <strain evidence="3">KCTC 42255</strain>
    </source>
</reference>
<keyword evidence="1" id="KW-1133">Transmembrane helix</keyword>